<comment type="caution">
    <text evidence="1">The sequence shown here is derived from an EMBL/GenBank/DDBJ whole genome shotgun (WGS) entry which is preliminary data.</text>
</comment>
<name>A0A2A7S9C7_BURGA</name>
<proteinExistence type="predicted"/>
<accession>A0A2A7S9C7</accession>
<evidence type="ECO:0000313" key="1">
    <source>
        <dbReference type="EMBL" id="PEH40267.1"/>
    </source>
</evidence>
<gene>
    <name evidence="1" type="ORF">CRM94_28460</name>
</gene>
<organism evidence="1 2">
    <name type="scientific">Burkholderia gladioli</name>
    <name type="common">Pseudomonas marginata</name>
    <name type="synonym">Phytomonas marginata</name>
    <dbReference type="NCBI Taxonomy" id="28095"/>
    <lineage>
        <taxon>Bacteria</taxon>
        <taxon>Pseudomonadati</taxon>
        <taxon>Pseudomonadota</taxon>
        <taxon>Betaproteobacteria</taxon>
        <taxon>Burkholderiales</taxon>
        <taxon>Burkholderiaceae</taxon>
        <taxon>Burkholderia</taxon>
    </lineage>
</organism>
<reference evidence="2" key="1">
    <citation type="submission" date="2017-09" db="EMBL/GenBank/DDBJ databases">
        <title>FDA dAtabase for Regulatory Grade micrObial Sequences (FDA-ARGOS): Supporting development and validation of Infectious Disease Dx tests.</title>
        <authorList>
            <person name="Minogue T."/>
            <person name="Wolcott M."/>
            <person name="Wasieloski L."/>
            <person name="Aguilar W."/>
            <person name="Moore D."/>
            <person name="Tallon L."/>
            <person name="Sadzewicz L."/>
            <person name="Ott S."/>
            <person name="Zhao X."/>
            <person name="Nagaraj S."/>
            <person name="Vavikolanu K."/>
            <person name="Aluvathingal J."/>
            <person name="Nadendla S."/>
            <person name="Sichtig H."/>
        </authorList>
    </citation>
    <scope>NUCLEOTIDE SEQUENCE [LARGE SCALE GENOMIC DNA]</scope>
    <source>
        <strain evidence="2">FDAARGOS_390</strain>
    </source>
</reference>
<protein>
    <submittedName>
        <fullName evidence="1">Uncharacterized protein</fullName>
    </submittedName>
</protein>
<sequence length="60" mass="5424">MLVAACGLGAAIIGGLQGAVMGGLANAFGALSIGAPFGQAGIAGMVSGGFVGAVGGFRSV</sequence>
<evidence type="ECO:0000313" key="2">
    <source>
        <dbReference type="Proteomes" id="UP000220629"/>
    </source>
</evidence>
<dbReference type="AlphaFoldDB" id="A0A2A7S9C7"/>
<dbReference type="Proteomes" id="UP000220629">
    <property type="component" value="Unassembled WGS sequence"/>
</dbReference>
<dbReference type="EMBL" id="PDDY01000004">
    <property type="protein sequence ID" value="PEH40267.1"/>
    <property type="molecule type" value="Genomic_DNA"/>
</dbReference>